<dbReference type="InterPro" id="IPR000859">
    <property type="entry name" value="CUB_dom"/>
</dbReference>
<gene>
    <name evidence="7" type="ORF">GSLYS_00015683001</name>
</gene>
<dbReference type="InterPro" id="IPR000152">
    <property type="entry name" value="EGF-type_Asp/Asn_hydroxyl_site"/>
</dbReference>
<comment type="caution">
    <text evidence="5">Lacks conserved residue(s) required for the propagation of feature annotation.</text>
</comment>
<evidence type="ECO:0000256" key="4">
    <source>
        <dbReference type="ARBA" id="ARBA00023157"/>
    </source>
</evidence>
<reference evidence="7 8" key="1">
    <citation type="submission" date="2024-04" db="EMBL/GenBank/DDBJ databases">
        <authorList>
            <consortium name="Genoscope - CEA"/>
            <person name="William W."/>
        </authorList>
    </citation>
    <scope>NUCLEOTIDE SEQUENCE [LARGE SCALE GENOMIC DNA]</scope>
</reference>
<keyword evidence="8" id="KW-1185">Reference proteome</keyword>
<dbReference type="Gene3D" id="2.10.25.10">
    <property type="entry name" value="Laminin"/>
    <property type="match status" value="2"/>
</dbReference>
<dbReference type="PROSITE" id="PS00010">
    <property type="entry name" value="ASX_HYDROXYL"/>
    <property type="match status" value="2"/>
</dbReference>
<proteinExistence type="predicted"/>
<dbReference type="InterPro" id="IPR035914">
    <property type="entry name" value="Sperma_CUB_dom_sf"/>
</dbReference>
<keyword evidence="3" id="KW-0677">Repeat</keyword>
<evidence type="ECO:0000256" key="1">
    <source>
        <dbReference type="ARBA" id="ARBA00022536"/>
    </source>
</evidence>
<evidence type="ECO:0000313" key="7">
    <source>
        <dbReference type="EMBL" id="CAL1542077.1"/>
    </source>
</evidence>
<feature type="non-terminal residue" evidence="7">
    <location>
        <position position="1"/>
    </location>
</feature>
<dbReference type="Pfam" id="PF00431">
    <property type="entry name" value="CUB"/>
    <property type="match status" value="1"/>
</dbReference>
<accession>A0AAV2I783</accession>
<dbReference type="PANTHER" id="PTHR24251">
    <property type="entry name" value="OVOCHYMASE-RELATED"/>
    <property type="match status" value="1"/>
</dbReference>
<dbReference type="SMART" id="SM00042">
    <property type="entry name" value="CUB"/>
    <property type="match status" value="1"/>
</dbReference>
<name>A0AAV2I783_LYMST</name>
<dbReference type="AlphaFoldDB" id="A0AAV2I783"/>
<dbReference type="Pfam" id="PF07645">
    <property type="entry name" value="EGF_CA"/>
    <property type="match status" value="2"/>
</dbReference>
<feature type="non-terminal residue" evidence="7">
    <location>
        <position position="243"/>
    </location>
</feature>
<evidence type="ECO:0000256" key="2">
    <source>
        <dbReference type="ARBA" id="ARBA00022729"/>
    </source>
</evidence>
<dbReference type="InterPro" id="IPR001881">
    <property type="entry name" value="EGF-like_Ca-bd_dom"/>
</dbReference>
<dbReference type="PANTHER" id="PTHR24251:SF40">
    <property type="entry name" value="CUB DOMAIN-CONTAINING PROTEIN"/>
    <property type="match status" value="1"/>
</dbReference>
<dbReference type="CDD" id="cd00054">
    <property type="entry name" value="EGF_CA"/>
    <property type="match status" value="1"/>
</dbReference>
<dbReference type="Gene3D" id="2.60.120.290">
    <property type="entry name" value="Spermadhesin, CUB domain"/>
    <property type="match status" value="1"/>
</dbReference>
<keyword evidence="4" id="KW-1015">Disulfide bond</keyword>
<dbReference type="SUPFAM" id="SSF49854">
    <property type="entry name" value="Spermadhesin, CUB domain"/>
    <property type="match status" value="1"/>
</dbReference>
<organism evidence="7 8">
    <name type="scientific">Lymnaea stagnalis</name>
    <name type="common">Great pond snail</name>
    <name type="synonym">Helix stagnalis</name>
    <dbReference type="NCBI Taxonomy" id="6523"/>
    <lineage>
        <taxon>Eukaryota</taxon>
        <taxon>Metazoa</taxon>
        <taxon>Spiralia</taxon>
        <taxon>Lophotrochozoa</taxon>
        <taxon>Mollusca</taxon>
        <taxon>Gastropoda</taxon>
        <taxon>Heterobranchia</taxon>
        <taxon>Euthyneura</taxon>
        <taxon>Panpulmonata</taxon>
        <taxon>Hygrophila</taxon>
        <taxon>Lymnaeoidea</taxon>
        <taxon>Lymnaeidae</taxon>
        <taxon>Lymnaea</taxon>
    </lineage>
</organism>
<keyword evidence="1" id="KW-0245">EGF-like domain</keyword>
<dbReference type="PROSITE" id="PS01180">
    <property type="entry name" value="CUB"/>
    <property type="match status" value="1"/>
</dbReference>
<feature type="domain" description="CUB" evidence="6">
    <location>
        <begin position="55"/>
        <end position="168"/>
    </location>
</feature>
<keyword evidence="2" id="KW-0732">Signal</keyword>
<evidence type="ECO:0000256" key="3">
    <source>
        <dbReference type="ARBA" id="ARBA00022737"/>
    </source>
</evidence>
<dbReference type="InterPro" id="IPR018097">
    <property type="entry name" value="EGF_Ca-bd_CS"/>
</dbReference>
<evidence type="ECO:0000259" key="6">
    <source>
        <dbReference type="PROSITE" id="PS01180"/>
    </source>
</evidence>
<dbReference type="GO" id="GO:0005509">
    <property type="term" value="F:calcium ion binding"/>
    <property type="evidence" value="ECO:0007669"/>
    <property type="project" value="InterPro"/>
</dbReference>
<dbReference type="SUPFAM" id="SSF57196">
    <property type="entry name" value="EGF/Laminin"/>
    <property type="match status" value="1"/>
</dbReference>
<dbReference type="EMBL" id="CAXITT010000468">
    <property type="protein sequence ID" value="CAL1542077.1"/>
    <property type="molecule type" value="Genomic_DNA"/>
</dbReference>
<evidence type="ECO:0000256" key="5">
    <source>
        <dbReference type="PROSITE-ProRule" id="PRU00059"/>
    </source>
</evidence>
<evidence type="ECO:0000313" key="8">
    <source>
        <dbReference type="Proteomes" id="UP001497497"/>
    </source>
</evidence>
<dbReference type="SMART" id="SM00179">
    <property type="entry name" value="EGF_CA"/>
    <property type="match status" value="2"/>
</dbReference>
<protein>
    <recommendedName>
        <fullName evidence="6">CUB domain-containing protein</fullName>
    </recommendedName>
</protein>
<dbReference type="Proteomes" id="UP001497497">
    <property type="component" value="Unassembled WGS sequence"/>
</dbReference>
<comment type="caution">
    <text evidence="7">The sequence shown here is derived from an EMBL/GenBank/DDBJ whole genome shotgun (WGS) entry which is preliminary data.</text>
</comment>
<sequence length="243" mass="27676">TSDNCSQDVDECYWDLYTCPGYSRCRNTPGDYDCDCDKSYGLENDDHRTCKRPECNQTLTNSSGIISSPYYPRTYYYQANCTWLISVEEGNVISLRFDEFNTGPFLYDYVMFYNGRNTLAKIIGRYSGTLEAVPHIIRSDGNTMFINFISDALKYSNELGFNATYFSHSCRDSMFGDTCSEYCHCNSKNTQYCDNIKGECVCKLGWKGNTCFDDVNECLGTNNALCPMNSDCHNTDGGYECRC</sequence>
<dbReference type="InterPro" id="IPR049883">
    <property type="entry name" value="NOTCH1_EGF-like"/>
</dbReference>
<dbReference type="FunFam" id="2.60.120.290:FF:000005">
    <property type="entry name" value="Procollagen C-endopeptidase enhancer 1"/>
    <property type="match status" value="1"/>
</dbReference>
<dbReference type="CDD" id="cd00041">
    <property type="entry name" value="CUB"/>
    <property type="match status" value="1"/>
</dbReference>
<dbReference type="PROSITE" id="PS01187">
    <property type="entry name" value="EGF_CA"/>
    <property type="match status" value="2"/>
</dbReference>